<dbReference type="RefSeq" id="WP_183969168.1">
    <property type="nucleotide sequence ID" value="NZ_BAABEW010000007.1"/>
</dbReference>
<protein>
    <submittedName>
        <fullName evidence="1">Uncharacterized protein</fullName>
    </submittedName>
</protein>
<gene>
    <name evidence="1" type="ORF">HNQ70_003025</name>
</gene>
<sequence>MNHKRKKPKNARAGCLLCKPHKMNGAKPHVCGFAGWRRQYHADADLLGAARQQP</sequence>
<organism evidence="1 2">
    <name type="scientific">Quisquiliibacterium transsilvanicum</name>
    <dbReference type="NCBI Taxonomy" id="1549638"/>
    <lineage>
        <taxon>Bacteria</taxon>
        <taxon>Pseudomonadati</taxon>
        <taxon>Pseudomonadota</taxon>
        <taxon>Betaproteobacteria</taxon>
        <taxon>Burkholderiales</taxon>
        <taxon>Burkholderiaceae</taxon>
        <taxon>Quisquiliibacterium</taxon>
    </lineage>
</organism>
<evidence type="ECO:0000313" key="2">
    <source>
        <dbReference type="Proteomes" id="UP000532440"/>
    </source>
</evidence>
<keyword evidence="2" id="KW-1185">Reference proteome</keyword>
<proteinExistence type="predicted"/>
<reference evidence="1 2" key="1">
    <citation type="submission" date="2020-08" db="EMBL/GenBank/DDBJ databases">
        <title>Genomic Encyclopedia of Type Strains, Phase IV (KMG-IV): sequencing the most valuable type-strain genomes for metagenomic binning, comparative biology and taxonomic classification.</title>
        <authorList>
            <person name="Goeker M."/>
        </authorList>
    </citation>
    <scope>NUCLEOTIDE SEQUENCE [LARGE SCALE GENOMIC DNA]</scope>
    <source>
        <strain evidence="1 2">DSM 29781</strain>
    </source>
</reference>
<evidence type="ECO:0000313" key="1">
    <source>
        <dbReference type="EMBL" id="MBB5272997.1"/>
    </source>
</evidence>
<accession>A0A7W8M9U9</accession>
<name>A0A7W8M9U9_9BURK</name>
<comment type="caution">
    <text evidence="1">The sequence shown here is derived from an EMBL/GenBank/DDBJ whole genome shotgun (WGS) entry which is preliminary data.</text>
</comment>
<dbReference type="AlphaFoldDB" id="A0A7W8M9U9"/>
<dbReference type="Proteomes" id="UP000532440">
    <property type="component" value="Unassembled WGS sequence"/>
</dbReference>
<dbReference type="EMBL" id="JACHGB010000006">
    <property type="protein sequence ID" value="MBB5272997.1"/>
    <property type="molecule type" value="Genomic_DNA"/>
</dbReference>